<dbReference type="Gene3D" id="3.90.79.10">
    <property type="entry name" value="Nucleoside Triphosphate Pyrophosphohydrolase"/>
    <property type="match status" value="1"/>
</dbReference>
<comment type="caution">
    <text evidence="10">The sequence shown here is derived from an EMBL/GenBank/DDBJ whole genome shotgun (WGS) entry which is preliminary data.</text>
</comment>
<comment type="similarity">
    <text evidence="3 8">Belongs to the Nudix hydrolase family.</text>
</comment>
<name>A0AAV2B2U5_9ARAC</name>
<dbReference type="InterPro" id="IPR015797">
    <property type="entry name" value="NUDIX_hydrolase-like_dom_sf"/>
</dbReference>
<dbReference type="InterPro" id="IPR000086">
    <property type="entry name" value="NUDIX_hydrolase_dom"/>
</dbReference>
<evidence type="ECO:0000256" key="3">
    <source>
        <dbReference type="ARBA" id="ARBA00005582"/>
    </source>
</evidence>
<dbReference type="EMBL" id="CAXIEN010000263">
    <property type="protein sequence ID" value="CAL1290397.1"/>
    <property type="molecule type" value="Genomic_DNA"/>
</dbReference>
<evidence type="ECO:0000256" key="7">
    <source>
        <dbReference type="ARBA" id="ARBA00023211"/>
    </source>
</evidence>
<keyword evidence="4" id="KW-0479">Metal-binding</keyword>
<dbReference type="PRINTS" id="PR00502">
    <property type="entry name" value="NUDIXFAMILY"/>
</dbReference>
<organism evidence="10 11">
    <name type="scientific">Larinioides sclopetarius</name>
    <dbReference type="NCBI Taxonomy" id="280406"/>
    <lineage>
        <taxon>Eukaryota</taxon>
        <taxon>Metazoa</taxon>
        <taxon>Ecdysozoa</taxon>
        <taxon>Arthropoda</taxon>
        <taxon>Chelicerata</taxon>
        <taxon>Arachnida</taxon>
        <taxon>Araneae</taxon>
        <taxon>Araneomorphae</taxon>
        <taxon>Entelegynae</taxon>
        <taxon>Araneoidea</taxon>
        <taxon>Araneidae</taxon>
        <taxon>Larinioides</taxon>
    </lineage>
</organism>
<dbReference type="CDD" id="cd04671">
    <property type="entry name" value="NUDIX_8DGDPP_Nudt18"/>
    <property type="match status" value="1"/>
</dbReference>
<evidence type="ECO:0000256" key="6">
    <source>
        <dbReference type="ARBA" id="ARBA00022842"/>
    </source>
</evidence>
<comment type="cofactor">
    <cofactor evidence="2">
        <name>Mg(2+)</name>
        <dbReference type="ChEBI" id="CHEBI:18420"/>
    </cofactor>
</comment>
<sequence length="383" mass="42567">MVDRLESGIEKLLGGAAVEDESATIVDYTLADQNEDLVSRGMETLSLSDYKPVVKKSVSYIVAAVLINDRSEVLMMQEAKSSCAGTWYLPAGRVEPGENLLDAVKREVLEETGLEFEPSTLLVVECAQGHWYRFVFTGQVTGGVLKTVARADAESLQASWIDDLNQLSLRACDILPLIERAKQFYAEKPEAWHRPLLPALCPHKNLLFRLIVVIRKKSNNRIHVLISEKGNVHFPTCEINPSKSIHSTLRKYIQVLFGSNPPPHKPHGIMSVEHSAQPTGEHDGICLTLLISCKSALEDVAVSANYAWMEIRKDLGDRLLGRLNKNNSLKNDEKFQILYGYWKYLFDSVIFGTAFLSSSIQMGRISDRVPMVPPNSSGKISGG</sequence>
<keyword evidence="5 8" id="KW-0378">Hydrolase</keyword>
<comment type="cofactor">
    <cofactor evidence="1">
        <name>Mn(2+)</name>
        <dbReference type="ChEBI" id="CHEBI:29035"/>
    </cofactor>
</comment>
<evidence type="ECO:0000256" key="8">
    <source>
        <dbReference type="RuleBase" id="RU003476"/>
    </source>
</evidence>
<proteinExistence type="inferred from homology"/>
<evidence type="ECO:0000313" key="10">
    <source>
        <dbReference type="EMBL" id="CAL1290397.1"/>
    </source>
</evidence>
<dbReference type="InterPro" id="IPR020084">
    <property type="entry name" value="NUDIX_hydrolase_CS"/>
</dbReference>
<evidence type="ECO:0000259" key="9">
    <source>
        <dbReference type="PROSITE" id="PS51462"/>
    </source>
</evidence>
<dbReference type="PANTHER" id="PTHR22769">
    <property type="entry name" value="MUTT/NUDIX HYDROLASE"/>
    <property type="match status" value="1"/>
</dbReference>
<keyword evidence="7" id="KW-0464">Manganese</keyword>
<dbReference type="Proteomes" id="UP001497382">
    <property type="component" value="Unassembled WGS sequence"/>
</dbReference>
<keyword evidence="11" id="KW-1185">Reference proteome</keyword>
<dbReference type="PROSITE" id="PS51462">
    <property type="entry name" value="NUDIX"/>
    <property type="match status" value="1"/>
</dbReference>
<reference evidence="10 11" key="1">
    <citation type="submission" date="2024-04" db="EMBL/GenBank/DDBJ databases">
        <authorList>
            <person name="Rising A."/>
            <person name="Reimegard J."/>
            <person name="Sonavane S."/>
            <person name="Akerstrom W."/>
            <person name="Nylinder S."/>
            <person name="Hedman E."/>
            <person name="Kallberg Y."/>
        </authorList>
    </citation>
    <scope>NUCLEOTIDE SEQUENCE [LARGE SCALE GENOMIC DNA]</scope>
</reference>
<keyword evidence="6" id="KW-0460">Magnesium</keyword>
<dbReference type="GO" id="GO:0046872">
    <property type="term" value="F:metal ion binding"/>
    <property type="evidence" value="ECO:0007669"/>
    <property type="project" value="UniProtKB-KW"/>
</dbReference>
<dbReference type="InterPro" id="IPR042970">
    <property type="entry name" value="NUDT18_NUDIX"/>
</dbReference>
<dbReference type="GO" id="GO:0044716">
    <property type="term" value="F:8-oxo-GDP phosphatase activity"/>
    <property type="evidence" value="ECO:0007669"/>
    <property type="project" value="TreeGrafter"/>
</dbReference>
<evidence type="ECO:0000256" key="2">
    <source>
        <dbReference type="ARBA" id="ARBA00001946"/>
    </source>
</evidence>
<gene>
    <name evidence="10" type="ORF">LARSCL_LOCUS16461</name>
</gene>
<dbReference type="PANTHER" id="PTHR22769:SF56">
    <property type="entry name" value="8-OXO-DGDP PHOSPHATASE NUDT18"/>
    <property type="match status" value="1"/>
</dbReference>
<evidence type="ECO:0000256" key="1">
    <source>
        <dbReference type="ARBA" id="ARBA00001936"/>
    </source>
</evidence>
<protein>
    <recommendedName>
        <fullName evidence="9">Nudix hydrolase domain-containing protein</fullName>
    </recommendedName>
</protein>
<evidence type="ECO:0000313" key="11">
    <source>
        <dbReference type="Proteomes" id="UP001497382"/>
    </source>
</evidence>
<accession>A0AAV2B2U5</accession>
<dbReference type="AlphaFoldDB" id="A0AAV2B2U5"/>
<evidence type="ECO:0000256" key="4">
    <source>
        <dbReference type="ARBA" id="ARBA00022723"/>
    </source>
</evidence>
<dbReference type="SUPFAM" id="SSF55811">
    <property type="entry name" value="Nudix"/>
    <property type="match status" value="1"/>
</dbReference>
<feature type="domain" description="Nudix hydrolase" evidence="9">
    <location>
        <begin position="57"/>
        <end position="185"/>
    </location>
</feature>
<dbReference type="InterPro" id="IPR020476">
    <property type="entry name" value="Nudix_hydrolase"/>
</dbReference>
<dbReference type="Pfam" id="PF00293">
    <property type="entry name" value="NUDIX"/>
    <property type="match status" value="1"/>
</dbReference>
<dbReference type="PROSITE" id="PS00893">
    <property type="entry name" value="NUDIX_BOX"/>
    <property type="match status" value="1"/>
</dbReference>
<evidence type="ECO:0000256" key="5">
    <source>
        <dbReference type="ARBA" id="ARBA00022801"/>
    </source>
</evidence>
<dbReference type="GO" id="GO:0044715">
    <property type="term" value="F:8-oxo-dGDP phosphatase activity"/>
    <property type="evidence" value="ECO:0007669"/>
    <property type="project" value="TreeGrafter"/>
</dbReference>